<proteinExistence type="predicted"/>
<dbReference type="EMBL" id="MN740418">
    <property type="protein sequence ID" value="QHU05682.1"/>
    <property type="molecule type" value="Genomic_DNA"/>
</dbReference>
<dbReference type="AlphaFoldDB" id="A0A6C0JJ53"/>
<name>A0A6C0JJ53_9ZZZZ</name>
<accession>A0A6C0JJ53</accession>
<protein>
    <submittedName>
        <fullName evidence="1">Uncharacterized protein</fullName>
    </submittedName>
</protein>
<sequence>MVFKYILITIIIMNIYYKIEDVNSDHTFFYKPIVNKISHYIYFYKIIYNVGDLTLNSLLINIKIKNVNVVKDNNMYKCTVIIDEDFINKLKEFEINILNKMQKTIDKQQVCSCYKYLTTVKHTFVFNKVPENLFAYLRISGIWESNHQIGITSKMHIYPSTAKF</sequence>
<reference evidence="1" key="1">
    <citation type="journal article" date="2020" name="Nature">
        <title>Giant virus diversity and host interactions through global metagenomics.</title>
        <authorList>
            <person name="Schulz F."/>
            <person name="Roux S."/>
            <person name="Paez-Espino D."/>
            <person name="Jungbluth S."/>
            <person name="Walsh D.A."/>
            <person name="Denef V.J."/>
            <person name="McMahon K.D."/>
            <person name="Konstantinidis K.T."/>
            <person name="Eloe-Fadrosh E.A."/>
            <person name="Kyrpides N.C."/>
            <person name="Woyke T."/>
        </authorList>
    </citation>
    <scope>NUCLEOTIDE SEQUENCE</scope>
    <source>
        <strain evidence="1">GVMAG-M-3300027736-24</strain>
    </source>
</reference>
<evidence type="ECO:0000313" key="1">
    <source>
        <dbReference type="EMBL" id="QHU05682.1"/>
    </source>
</evidence>
<organism evidence="1">
    <name type="scientific">viral metagenome</name>
    <dbReference type="NCBI Taxonomy" id="1070528"/>
    <lineage>
        <taxon>unclassified sequences</taxon>
        <taxon>metagenomes</taxon>
        <taxon>organismal metagenomes</taxon>
    </lineage>
</organism>